<dbReference type="PANTHER" id="PTHR21311:SF0">
    <property type="entry name" value="CONSERVED OLIGOMERIC GOLGI COMPLEX SUBUNIT 8"/>
    <property type="match status" value="1"/>
</dbReference>
<dbReference type="SUPFAM" id="SSF74788">
    <property type="entry name" value="Cullin repeat-like"/>
    <property type="match status" value="1"/>
</dbReference>
<evidence type="ECO:0000256" key="3">
    <source>
        <dbReference type="ARBA" id="ARBA00020983"/>
    </source>
</evidence>
<dbReference type="AlphaFoldDB" id="A0A0D0TD45"/>
<keyword evidence="4" id="KW-0813">Transport</keyword>
<dbReference type="InterPro" id="IPR007255">
    <property type="entry name" value="COG8"/>
</dbReference>
<reference evidence="10" key="1">
    <citation type="submission" date="2015-01" db="EMBL/GenBank/DDBJ databases">
        <title>The Genome Sequence of Cryptococcus gattii CA1280.</title>
        <authorList>
            <consortium name="The Broad Institute Genomics Platform"/>
            <person name="Cuomo C."/>
            <person name="Litvintseva A."/>
            <person name="Chen Y."/>
            <person name="Heitman J."/>
            <person name="Sun S."/>
            <person name="Springer D."/>
            <person name="Dromer F."/>
            <person name="Young S."/>
            <person name="Zeng Q."/>
            <person name="Gargeya S."/>
            <person name="Abouelleil A."/>
            <person name="Alvarado L."/>
            <person name="Chapman S.B."/>
            <person name="Gainer-Dewar J."/>
            <person name="Goldberg J."/>
            <person name="Griggs A."/>
            <person name="Gujja S."/>
            <person name="Hansen M."/>
            <person name="Howarth C."/>
            <person name="Imamovic A."/>
            <person name="Larimer J."/>
            <person name="Murphy C."/>
            <person name="Naylor J."/>
            <person name="Pearson M."/>
            <person name="Priest M."/>
            <person name="Roberts A."/>
            <person name="Saif S."/>
            <person name="Shea T."/>
            <person name="Sykes S."/>
            <person name="Wortman J."/>
            <person name="Nusbaum C."/>
            <person name="Birren B."/>
        </authorList>
    </citation>
    <scope>NUCLEOTIDE SEQUENCE [LARGE SCALE GENOMIC DNA]</scope>
    <source>
        <strain evidence="10">CA1280</strain>
    </source>
</reference>
<dbReference type="GO" id="GO:0000139">
    <property type="term" value="C:Golgi membrane"/>
    <property type="evidence" value="ECO:0007669"/>
    <property type="project" value="UniProtKB-SubCell"/>
</dbReference>
<feature type="compositionally biased region" description="Polar residues" evidence="9">
    <location>
        <begin position="1"/>
        <end position="15"/>
    </location>
</feature>
<proteinExistence type="inferred from homology"/>
<dbReference type="EMBL" id="KN848013">
    <property type="protein sequence ID" value="KIR44157.1"/>
    <property type="molecule type" value="Genomic_DNA"/>
</dbReference>
<gene>
    <name evidence="10" type="ORF">I312_06646</name>
</gene>
<dbReference type="Pfam" id="PF04124">
    <property type="entry name" value="Dor1"/>
    <property type="match status" value="1"/>
</dbReference>
<evidence type="ECO:0000256" key="5">
    <source>
        <dbReference type="ARBA" id="ARBA00022927"/>
    </source>
</evidence>
<evidence type="ECO:0000256" key="1">
    <source>
        <dbReference type="ARBA" id="ARBA00004395"/>
    </source>
</evidence>
<dbReference type="PANTHER" id="PTHR21311">
    <property type="entry name" value="CONSERVED OLIGOMERIC GOLGI COMPLEX COMPONENT 8"/>
    <property type="match status" value="1"/>
</dbReference>
<dbReference type="GO" id="GO:0015031">
    <property type="term" value="P:protein transport"/>
    <property type="evidence" value="ECO:0007669"/>
    <property type="project" value="UniProtKB-KW"/>
</dbReference>
<evidence type="ECO:0000256" key="2">
    <source>
        <dbReference type="ARBA" id="ARBA00006419"/>
    </source>
</evidence>
<evidence type="ECO:0000256" key="4">
    <source>
        <dbReference type="ARBA" id="ARBA00022448"/>
    </source>
</evidence>
<protein>
    <recommendedName>
        <fullName evidence="3">Conserved oligomeric Golgi complex subunit 8</fullName>
    </recommendedName>
    <alternativeName>
        <fullName evidence="8">Component of oligomeric Golgi complex 8</fullName>
    </alternativeName>
</protein>
<dbReference type="GO" id="GO:0017119">
    <property type="term" value="C:Golgi transport complex"/>
    <property type="evidence" value="ECO:0007669"/>
    <property type="project" value="InterPro"/>
</dbReference>
<dbReference type="GO" id="GO:0006891">
    <property type="term" value="P:intra-Golgi vesicle-mediated transport"/>
    <property type="evidence" value="ECO:0007669"/>
    <property type="project" value="TreeGrafter"/>
</dbReference>
<keyword evidence="6" id="KW-0333">Golgi apparatus</keyword>
<comment type="subcellular location">
    <subcellularLocation>
        <location evidence="1">Golgi apparatus membrane</location>
        <topology evidence="1">Peripheral membrane protein</topology>
    </subcellularLocation>
</comment>
<comment type="similarity">
    <text evidence="2">Belongs to the COG8 family.</text>
</comment>
<dbReference type="HOGENOM" id="CLU_017968_0_0_1"/>
<evidence type="ECO:0000256" key="8">
    <source>
        <dbReference type="ARBA" id="ARBA00031347"/>
    </source>
</evidence>
<dbReference type="InterPro" id="IPR016159">
    <property type="entry name" value="Cullin_repeat-like_dom_sf"/>
</dbReference>
<evidence type="ECO:0000313" key="10">
    <source>
        <dbReference type="EMBL" id="KIR44157.1"/>
    </source>
</evidence>
<dbReference type="OrthoDB" id="1661054at2759"/>
<accession>A0A0D0TD45</accession>
<evidence type="ECO:0000256" key="9">
    <source>
        <dbReference type="SAM" id="MobiDB-lite"/>
    </source>
</evidence>
<keyword evidence="7" id="KW-0472">Membrane</keyword>
<organism evidence="10">
    <name type="scientific">Cryptococcus bacillisporus CA1280</name>
    <dbReference type="NCBI Taxonomy" id="1296109"/>
    <lineage>
        <taxon>Eukaryota</taxon>
        <taxon>Fungi</taxon>
        <taxon>Dikarya</taxon>
        <taxon>Basidiomycota</taxon>
        <taxon>Agaricomycotina</taxon>
        <taxon>Tremellomycetes</taxon>
        <taxon>Tremellales</taxon>
        <taxon>Cryptococcaceae</taxon>
        <taxon>Cryptococcus</taxon>
        <taxon>Cryptococcus gattii species complex</taxon>
    </lineage>
</organism>
<evidence type="ECO:0000256" key="6">
    <source>
        <dbReference type="ARBA" id="ARBA00023034"/>
    </source>
</evidence>
<feature type="region of interest" description="Disordered" evidence="9">
    <location>
        <begin position="1"/>
        <end position="20"/>
    </location>
</feature>
<sequence length="591" mass="65803">MSQPSLSADNAQGWNGSLPDGDQQSLNALLQPLTSVDVSSSSASSYLDYLQSLPLSELLRQPSLISAETSTVESDLTNLCFREYPTFISVHKCSSAVKSAFDDFSDSLEKLIGCVPALEDECQAFSSSTSKIQRIRSKASLVQEHQDKLLDLLEIPQLMETCVRNGYYQEAMELLDHSRTISRRYKDVVLVQDIVREVEGVLQLMLTQLLSLLREPIKLPALIKTVTFLRRLQALDENELALVFISSRYRNFRAQLAYIERDKGDPVRYLRRYVDLFREHVYDIIAQFTTIFLDSPNTATHIASFASQAVSELVDLVQTCVPQLSADAASMSSILIQLGYCAMSFARVGLDFASLIAEPFAATSLSAFSHDISIASKELRELLEESSKRLRPPSEILITADHLSHVLTAETSPPRLPDSIDAVRSFPPLAALVNAHLNALNSLRLLAPLSLRAQIFNVHSTSLASDSVTLLQYFFLRSEESVDRLQGRNKERSSHTRTTSAPRVDLLRRNSEVQMTPEARAAKKRTAKRTCIAAADIWCNIVVPFLVERLARGVFGDENAPVHPELNREIENITGWIRENGEDGCTASVVQ</sequence>
<keyword evidence="5" id="KW-0653">Protein transport</keyword>
<evidence type="ECO:0000256" key="7">
    <source>
        <dbReference type="ARBA" id="ARBA00023136"/>
    </source>
</evidence>
<name>A0A0D0TD45_CRYGA</name>